<keyword evidence="3" id="KW-1185">Reference proteome</keyword>
<dbReference type="Proteomes" id="UP000019678">
    <property type="component" value="Unassembled WGS sequence"/>
</dbReference>
<evidence type="ECO:0000313" key="2">
    <source>
        <dbReference type="EMBL" id="EYF01283.1"/>
    </source>
</evidence>
<dbReference type="Pfam" id="PF13174">
    <property type="entry name" value="TPR_6"/>
    <property type="match status" value="2"/>
</dbReference>
<name>A0A017SWB4_9BACT</name>
<feature type="signal peptide" evidence="1">
    <location>
        <begin position="1"/>
        <end position="20"/>
    </location>
</feature>
<dbReference type="RefSeq" id="WP_231511915.1">
    <property type="nucleotide sequence ID" value="NZ_ASRX01000084.1"/>
</dbReference>
<protein>
    <recommendedName>
        <fullName evidence="4">Outer membrane lipoprotein BamD-like domain-containing protein</fullName>
    </recommendedName>
</protein>
<dbReference type="InterPro" id="IPR011990">
    <property type="entry name" value="TPR-like_helical_dom_sf"/>
</dbReference>
<gene>
    <name evidence="2" type="ORF">CAP_8437</name>
</gene>
<dbReference type="EMBL" id="ASRX01000084">
    <property type="protein sequence ID" value="EYF01283.1"/>
    <property type="molecule type" value="Genomic_DNA"/>
</dbReference>
<evidence type="ECO:0000256" key="1">
    <source>
        <dbReference type="SAM" id="SignalP"/>
    </source>
</evidence>
<organism evidence="2 3">
    <name type="scientific">Chondromyces apiculatus DSM 436</name>
    <dbReference type="NCBI Taxonomy" id="1192034"/>
    <lineage>
        <taxon>Bacteria</taxon>
        <taxon>Pseudomonadati</taxon>
        <taxon>Myxococcota</taxon>
        <taxon>Polyangia</taxon>
        <taxon>Polyangiales</taxon>
        <taxon>Polyangiaceae</taxon>
        <taxon>Chondromyces</taxon>
    </lineage>
</organism>
<dbReference type="InterPro" id="IPR019734">
    <property type="entry name" value="TPR_rpt"/>
</dbReference>
<dbReference type="SUPFAM" id="SSF48452">
    <property type="entry name" value="TPR-like"/>
    <property type="match status" value="1"/>
</dbReference>
<dbReference type="eggNOG" id="COG1729">
    <property type="taxonomic scope" value="Bacteria"/>
</dbReference>
<dbReference type="Gene3D" id="1.25.40.10">
    <property type="entry name" value="Tetratricopeptide repeat domain"/>
    <property type="match status" value="1"/>
</dbReference>
<dbReference type="PROSITE" id="PS51257">
    <property type="entry name" value="PROKAR_LIPOPROTEIN"/>
    <property type="match status" value="1"/>
</dbReference>
<dbReference type="STRING" id="1192034.CAP_8437"/>
<evidence type="ECO:0008006" key="4">
    <source>
        <dbReference type="Google" id="ProtNLM"/>
    </source>
</evidence>
<comment type="caution">
    <text evidence="2">The sequence shown here is derived from an EMBL/GenBank/DDBJ whole genome shotgun (WGS) entry which is preliminary data.</text>
</comment>
<keyword evidence="1" id="KW-0732">Signal</keyword>
<sequence length="400" mass="43290">MRVRSAPASFAFSSFSATFALVLLNALTVGCASTQATTVRTAPGAARSGPVIEVAPVVVSPYSEEDFAAQFARARAFLEGGKPREAAALFERLAHLATVTSAPALPAIAPPCLLNAGIAHEELGDQVTAAERYRALLQEHPESEHARSALLRLARAAAYLERWSEVIGVAERLLARTDLALLEVVEARGARALGLVELDRVDEAAGEVARARDIIEEHRFGEAGKPPLELAQVSFALGEVRRRRSEAIRFQPLPADFAEALERRCQGLLDAQSAYTEAMRSLDARWSAMAGYRVGQLYRDLHRDLMQVTPPVSAASAEKKQLFEGAMRLRYRVLLEKGKKMMEGIVGMAARTGEGSAWVGRAREAQQEIAQALAEEQAALARLPYSEAELTAALAALKRP</sequence>
<proteinExistence type="predicted"/>
<dbReference type="AlphaFoldDB" id="A0A017SWB4"/>
<feature type="chain" id="PRO_5001496087" description="Outer membrane lipoprotein BamD-like domain-containing protein" evidence="1">
    <location>
        <begin position="21"/>
        <end position="400"/>
    </location>
</feature>
<evidence type="ECO:0000313" key="3">
    <source>
        <dbReference type="Proteomes" id="UP000019678"/>
    </source>
</evidence>
<accession>A0A017SWB4</accession>
<reference evidence="2 3" key="1">
    <citation type="submission" date="2013-05" db="EMBL/GenBank/DDBJ databases">
        <title>Genome assembly of Chondromyces apiculatus DSM 436.</title>
        <authorList>
            <person name="Sharma G."/>
            <person name="Khatri I."/>
            <person name="Kaur C."/>
            <person name="Mayilraj S."/>
            <person name="Subramanian S."/>
        </authorList>
    </citation>
    <scope>NUCLEOTIDE SEQUENCE [LARGE SCALE GENOMIC DNA]</scope>
    <source>
        <strain evidence="2 3">DSM 436</strain>
    </source>
</reference>